<proteinExistence type="predicted"/>
<dbReference type="AlphaFoldDB" id="A0AAE5RS74"/>
<organism evidence="1 2">
    <name type="scientific">Agrobacterium rosae</name>
    <dbReference type="NCBI Taxonomy" id="1972867"/>
    <lineage>
        <taxon>Bacteria</taxon>
        <taxon>Pseudomonadati</taxon>
        <taxon>Pseudomonadota</taxon>
        <taxon>Alphaproteobacteria</taxon>
        <taxon>Hyphomicrobiales</taxon>
        <taxon>Rhizobiaceae</taxon>
        <taxon>Rhizobium/Agrobacterium group</taxon>
        <taxon>Agrobacterium</taxon>
    </lineage>
</organism>
<protein>
    <submittedName>
        <fullName evidence="1">Uncharacterized protein</fullName>
    </submittedName>
</protein>
<dbReference type="EMBL" id="NXEJ01000018">
    <property type="protein sequence ID" value="POO48433.1"/>
    <property type="molecule type" value="Genomic_DNA"/>
</dbReference>
<dbReference type="RefSeq" id="WP_103660489.1">
    <property type="nucleotide sequence ID" value="NZ_NXEJ01000018.1"/>
</dbReference>
<gene>
    <name evidence="1" type="ORF">CPJ18_26280</name>
</gene>
<dbReference type="GeneID" id="86882766"/>
<sequence>MEGVLVEPDFQKIVGIVTASIAENTIEIPEIVVIPSREVNFWFEDFDLSNLSSVRHQPISDRIRIRNLRDQSQRELARSVSAPKEARIENYIVKHLIDMDQVDYDMDRDRQRYQAP</sequence>
<accession>A0AAE5RS74</accession>
<dbReference type="Proteomes" id="UP000237447">
    <property type="component" value="Unassembled WGS sequence"/>
</dbReference>
<comment type="caution">
    <text evidence="1">The sequence shown here is derived from an EMBL/GenBank/DDBJ whole genome shotgun (WGS) entry which is preliminary data.</text>
</comment>
<reference evidence="1 2" key="1">
    <citation type="journal article" date="2018" name="Syst. Appl. Microbiol.">
        <title>Agrobacterium rosae sp. nov., isolated from galls on different agricultural crops.</title>
        <authorList>
            <person name="Kuzmanovic N."/>
            <person name="Pulawska J."/>
            <person name="Smalla K."/>
            <person name="Nesme X."/>
        </authorList>
    </citation>
    <scope>NUCLEOTIDE SEQUENCE [LARGE SCALE GENOMIC DNA]</scope>
    <source>
        <strain evidence="1 2">NCPPB 1650</strain>
    </source>
</reference>
<evidence type="ECO:0000313" key="2">
    <source>
        <dbReference type="Proteomes" id="UP000237447"/>
    </source>
</evidence>
<name>A0AAE5RS74_9HYPH</name>
<evidence type="ECO:0000313" key="1">
    <source>
        <dbReference type="EMBL" id="POO48433.1"/>
    </source>
</evidence>